<dbReference type="Pfam" id="PF07859">
    <property type="entry name" value="Abhydrolase_3"/>
    <property type="match status" value="1"/>
</dbReference>
<evidence type="ECO:0000256" key="1">
    <source>
        <dbReference type="ARBA" id="ARBA00022801"/>
    </source>
</evidence>
<reference evidence="3 4" key="1">
    <citation type="journal article" date="2012" name="PLoS Pathog.">
        <title>Diverse lifestyles and strategies of plant pathogenesis encoded in the genomes of eighteen Dothideomycetes fungi.</title>
        <authorList>
            <person name="Ohm R.A."/>
            <person name="Feau N."/>
            <person name="Henrissat B."/>
            <person name="Schoch C.L."/>
            <person name="Horwitz B.A."/>
            <person name="Barry K.W."/>
            <person name="Condon B.J."/>
            <person name="Copeland A.C."/>
            <person name="Dhillon B."/>
            <person name="Glaser F."/>
            <person name="Hesse C.N."/>
            <person name="Kosti I."/>
            <person name="LaButti K."/>
            <person name="Lindquist E.A."/>
            <person name="Lucas S."/>
            <person name="Salamov A.A."/>
            <person name="Bradshaw R.E."/>
            <person name="Ciuffetti L."/>
            <person name="Hamelin R.C."/>
            <person name="Kema G.H.J."/>
            <person name="Lawrence C."/>
            <person name="Scott J.A."/>
            <person name="Spatafora J.W."/>
            <person name="Turgeon B.G."/>
            <person name="de Wit P.J.G.M."/>
            <person name="Zhong S."/>
            <person name="Goodwin S.B."/>
            <person name="Grigoriev I.V."/>
        </authorList>
    </citation>
    <scope>NUCLEOTIDE SEQUENCE [LARGE SCALE GENOMIC DNA]</scope>
    <source>
        <strain evidence="4">28A</strain>
    </source>
</reference>
<dbReference type="Proteomes" id="UP000016935">
    <property type="component" value="Unassembled WGS sequence"/>
</dbReference>
<dbReference type="STRING" id="671987.R0K282"/>
<accession>R0K282</accession>
<dbReference type="Gene3D" id="3.40.50.1820">
    <property type="entry name" value="alpha/beta hydrolase"/>
    <property type="match status" value="1"/>
</dbReference>
<sequence>MADQPHADKLFVTSVVLKAIAAALQRCVTSPFKGDNGSNTYFKDVVFAAMRAAMAANDLFHDRHLQGGSSTENYLKYASDHKFVPDTITLASGTQAHWLGSSTAKKVLVYFPGGGYVVPCTAGLLLWLDELQKSLGPDVSVLVLAYDLAPQAKYPTQLRQATELLEHLVYTQGRDPSDLILGGDSAGGNLTLGLLSHLAHPHPDVTPLSLPSRIHAVLLISPWCAPNHNSTPSFVANAQRDMFGARALSRWAEAFLGSDSPFAGDVYNEPALATPDWWAPVADFVDQVLIWAGGNEVLLDGIEAFAEKFTKGFGGRGGLVNTIITPKAAHEEMVIERSLGYKGDSGTGSQQVIETWIKAKL</sequence>
<keyword evidence="1" id="KW-0378">Hydrolase</keyword>
<dbReference type="InterPro" id="IPR029058">
    <property type="entry name" value="AB_hydrolase_fold"/>
</dbReference>
<dbReference type="eggNOG" id="KOG1515">
    <property type="taxonomic scope" value="Eukaryota"/>
</dbReference>
<organism evidence="3 4">
    <name type="scientific">Exserohilum turcicum (strain 28A)</name>
    <name type="common">Northern leaf blight fungus</name>
    <name type="synonym">Setosphaeria turcica</name>
    <dbReference type="NCBI Taxonomy" id="671987"/>
    <lineage>
        <taxon>Eukaryota</taxon>
        <taxon>Fungi</taxon>
        <taxon>Dikarya</taxon>
        <taxon>Ascomycota</taxon>
        <taxon>Pezizomycotina</taxon>
        <taxon>Dothideomycetes</taxon>
        <taxon>Pleosporomycetidae</taxon>
        <taxon>Pleosporales</taxon>
        <taxon>Pleosporineae</taxon>
        <taxon>Pleosporaceae</taxon>
        <taxon>Exserohilum</taxon>
    </lineage>
</organism>
<evidence type="ECO:0000313" key="4">
    <source>
        <dbReference type="Proteomes" id="UP000016935"/>
    </source>
</evidence>
<dbReference type="PANTHER" id="PTHR48081">
    <property type="entry name" value="AB HYDROLASE SUPERFAMILY PROTEIN C4A8.06C"/>
    <property type="match status" value="1"/>
</dbReference>
<dbReference type="GeneID" id="19396333"/>
<gene>
    <name evidence="3" type="ORF">SETTUDRAFT_135885</name>
</gene>
<dbReference type="HOGENOM" id="CLU_042179_3_0_1"/>
<dbReference type="PANTHER" id="PTHR48081:SF31">
    <property type="entry name" value="STERYL ACETYL HYDROLASE MUG81-RELATED"/>
    <property type="match status" value="1"/>
</dbReference>
<dbReference type="GO" id="GO:0016787">
    <property type="term" value="F:hydrolase activity"/>
    <property type="evidence" value="ECO:0007669"/>
    <property type="project" value="UniProtKB-KW"/>
</dbReference>
<dbReference type="InterPro" id="IPR013094">
    <property type="entry name" value="AB_hydrolase_3"/>
</dbReference>
<evidence type="ECO:0000259" key="2">
    <source>
        <dbReference type="Pfam" id="PF07859"/>
    </source>
</evidence>
<dbReference type="SUPFAM" id="SSF53474">
    <property type="entry name" value="alpha/beta-Hydrolases"/>
    <property type="match status" value="1"/>
</dbReference>
<dbReference type="RefSeq" id="XP_008025701.1">
    <property type="nucleotide sequence ID" value="XM_008027510.1"/>
</dbReference>
<evidence type="ECO:0000313" key="3">
    <source>
        <dbReference type="EMBL" id="EOA87248.1"/>
    </source>
</evidence>
<dbReference type="InterPro" id="IPR050300">
    <property type="entry name" value="GDXG_lipolytic_enzyme"/>
</dbReference>
<reference evidence="3 4" key="2">
    <citation type="journal article" date="2013" name="PLoS Genet.">
        <title>Comparative genome structure, secondary metabolite, and effector coding capacity across Cochliobolus pathogens.</title>
        <authorList>
            <person name="Condon B.J."/>
            <person name="Leng Y."/>
            <person name="Wu D."/>
            <person name="Bushley K.E."/>
            <person name="Ohm R.A."/>
            <person name="Otillar R."/>
            <person name="Martin J."/>
            <person name="Schackwitz W."/>
            <person name="Grimwood J."/>
            <person name="MohdZainudin N."/>
            <person name="Xue C."/>
            <person name="Wang R."/>
            <person name="Manning V.A."/>
            <person name="Dhillon B."/>
            <person name="Tu Z.J."/>
            <person name="Steffenson B.J."/>
            <person name="Salamov A."/>
            <person name="Sun H."/>
            <person name="Lowry S."/>
            <person name="LaButti K."/>
            <person name="Han J."/>
            <person name="Copeland A."/>
            <person name="Lindquist E."/>
            <person name="Barry K."/>
            <person name="Schmutz J."/>
            <person name="Baker S.E."/>
            <person name="Ciuffetti L.M."/>
            <person name="Grigoriev I.V."/>
            <person name="Zhong S."/>
            <person name="Turgeon B.G."/>
        </authorList>
    </citation>
    <scope>NUCLEOTIDE SEQUENCE [LARGE SCALE GENOMIC DNA]</scope>
    <source>
        <strain evidence="4">28A</strain>
    </source>
</reference>
<dbReference type="EMBL" id="KB908592">
    <property type="protein sequence ID" value="EOA87248.1"/>
    <property type="molecule type" value="Genomic_DNA"/>
</dbReference>
<dbReference type="OrthoDB" id="2152029at2759"/>
<protein>
    <recommendedName>
        <fullName evidence="2">Alpha/beta hydrolase fold-3 domain-containing protein</fullName>
    </recommendedName>
</protein>
<proteinExistence type="predicted"/>
<dbReference type="AlphaFoldDB" id="R0K282"/>
<feature type="domain" description="Alpha/beta hydrolase fold-3" evidence="2">
    <location>
        <begin position="108"/>
        <end position="330"/>
    </location>
</feature>
<keyword evidence="4" id="KW-1185">Reference proteome</keyword>
<name>R0K282_EXST2</name>